<reference evidence="2" key="1">
    <citation type="journal article" date="2019" name="bioRxiv">
        <title>The Genome of the Zebra Mussel, Dreissena polymorpha: A Resource for Invasive Species Research.</title>
        <authorList>
            <person name="McCartney M.A."/>
            <person name="Auch B."/>
            <person name="Kono T."/>
            <person name="Mallez S."/>
            <person name="Zhang Y."/>
            <person name="Obille A."/>
            <person name="Becker A."/>
            <person name="Abrahante J.E."/>
            <person name="Garbe J."/>
            <person name="Badalamenti J.P."/>
            <person name="Herman A."/>
            <person name="Mangelson H."/>
            <person name="Liachko I."/>
            <person name="Sullivan S."/>
            <person name="Sone E.D."/>
            <person name="Koren S."/>
            <person name="Silverstein K.A.T."/>
            <person name="Beckman K.B."/>
            <person name="Gohl D.M."/>
        </authorList>
    </citation>
    <scope>NUCLEOTIDE SEQUENCE</scope>
    <source>
        <strain evidence="2">Duluth1</strain>
        <tissue evidence="2">Whole animal</tissue>
    </source>
</reference>
<organism evidence="2 3">
    <name type="scientific">Dreissena polymorpha</name>
    <name type="common">Zebra mussel</name>
    <name type="synonym">Mytilus polymorpha</name>
    <dbReference type="NCBI Taxonomy" id="45954"/>
    <lineage>
        <taxon>Eukaryota</taxon>
        <taxon>Metazoa</taxon>
        <taxon>Spiralia</taxon>
        <taxon>Lophotrochozoa</taxon>
        <taxon>Mollusca</taxon>
        <taxon>Bivalvia</taxon>
        <taxon>Autobranchia</taxon>
        <taxon>Heteroconchia</taxon>
        <taxon>Euheterodonta</taxon>
        <taxon>Imparidentia</taxon>
        <taxon>Neoheterodontei</taxon>
        <taxon>Myida</taxon>
        <taxon>Dreissenoidea</taxon>
        <taxon>Dreissenidae</taxon>
        <taxon>Dreissena</taxon>
    </lineage>
</organism>
<evidence type="ECO:0000313" key="3">
    <source>
        <dbReference type="Proteomes" id="UP000828390"/>
    </source>
</evidence>
<protein>
    <submittedName>
        <fullName evidence="2">Uncharacterized protein</fullName>
    </submittedName>
</protein>
<dbReference type="Proteomes" id="UP000828390">
    <property type="component" value="Unassembled WGS sequence"/>
</dbReference>
<accession>A0A9D4JWM6</accession>
<comment type="caution">
    <text evidence="2">The sequence shown here is derived from an EMBL/GenBank/DDBJ whole genome shotgun (WGS) entry which is preliminary data.</text>
</comment>
<feature type="region of interest" description="Disordered" evidence="1">
    <location>
        <begin position="67"/>
        <end position="87"/>
    </location>
</feature>
<sequence length="96" mass="10989">MRFRAVPPRFLPSGWNIHTAIINGDARTNNVCKSWNCGFRQLLRNTNPSLRKVVECVQKDNAMVEADVHSQSSGQSVSRKRKKATISHQCRLNRLR</sequence>
<proteinExistence type="predicted"/>
<evidence type="ECO:0000256" key="1">
    <source>
        <dbReference type="SAM" id="MobiDB-lite"/>
    </source>
</evidence>
<feature type="compositionally biased region" description="Basic residues" evidence="1">
    <location>
        <begin position="78"/>
        <end position="87"/>
    </location>
</feature>
<gene>
    <name evidence="2" type="ORF">DPMN_128626</name>
</gene>
<evidence type="ECO:0000313" key="2">
    <source>
        <dbReference type="EMBL" id="KAH3826716.1"/>
    </source>
</evidence>
<reference evidence="2" key="2">
    <citation type="submission" date="2020-11" db="EMBL/GenBank/DDBJ databases">
        <authorList>
            <person name="McCartney M.A."/>
            <person name="Auch B."/>
            <person name="Kono T."/>
            <person name="Mallez S."/>
            <person name="Becker A."/>
            <person name="Gohl D.M."/>
            <person name="Silverstein K.A.T."/>
            <person name="Koren S."/>
            <person name="Bechman K.B."/>
            <person name="Herman A."/>
            <person name="Abrahante J.E."/>
            <person name="Garbe J."/>
        </authorList>
    </citation>
    <scope>NUCLEOTIDE SEQUENCE</scope>
    <source>
        <strain evidence="2">Duluth1</strain>
        <tissue evidence="2">Whole animal</tissue>
    </source>
</reference>
<dbReference type="EMBL" id="JAIWYP010000005">
    <property type="protein sequence ID" value="KAH3826716.1"/>
    <property type="molecule type" value="Genomic_DNA"/>
</dbReference>
<keyword evidence="3" id="KW-1185">Reference proteome</keyword>
<name>A0A9D4JWM6_DREPO</name>
<dbReference type="AlphaFoldDB" id="A0A9D4JWM6"/>